<organism evidence="3 4">
    <name type="scientific">Rasamsonia emersonii (strain ATCC 16479 / CBS 393.64 / IMI 116815)</name>
    <dbReference type="NCBI Taxonomy" id="1408163"/>
    <lineage>
        <taxon>Eukaryota</taxon>
        <taxon>Fungi</taxon>
        <taxon>Dikarya</taxon>
        <taxon>Ascomycota</taxon>
        <taxon>Pezizomycotina</taxon>
        <taxon>Eurotiomycetes</taxon>
        <taxon>Eurotiomycetidae</taxon>
        <taxon>Eurotiales</taxon>
        <taxon>Trichocomaceae</taxon>
        <taxon>Rasamsonia</taxon>
    </lineage>
</organism>
<dbReference type="STRING" id="1408163.A0A0F4YQT6"/>
<keyword evidence="4" id="KW-1185">Reference proteome</keyword>
<feature type="domain" description="Ribosome maturation protein SDO1/SBDS N-terminal" evidence="2">
    <location>
        <begin position="7"/>
        <end position="98"/>
    </location>
</feature>
<dbReference type="InterPro" id="IPR039100">
    <property type="entry name" value="Sdo1/SBDS-like"/>
</dbReference>
<dbReference type="PANTHER" id="PTHR10927:SF2">
    <property type="entry name" value="RESTRICTION OF TELOMERE CAPPING PROTEIN 3"/>
    <property type="match status" value="1"/>
</dbReference>
<dbReference type="GeneID" id="25318316"/>
<dbReference type="Gene3D" id="3.30.1250.10">
    <property type="entry name" value="Ribosome maturation protein SBDS, N-terminal domain"/>
    <property type="match status" value="1"/>
</dbReference>
<dbReference type="OrthoDB" id="2567806at2759"/>
<dbReference type="AlphaFoldDB" id="A0A0F4YQT6"/>
<gene>
    <name evidence="3" type="ORF">T310_5996</name>
</gene>
<dbReference type="InterPro" id="IPR019783">
    <property type="entry name" value="SDO1/SBDS_N"/>
</dbReference>
<evidence type="ECO:0000313" key="3">
    <source>
        <dbReference type="EMBL" id="KKA19998.1"/>
    </source>
</evidence>
<name>A0A0F4YQT6_RASE3</name>
<dbReference type="SUPFAM" id="SSF89895">
    <property type="entry name" value="FYSH domain"/>
    <property type="match status" value="1"/>
</dbReference>
<dbReference type="InterPro" id="IPR036786">
    <property type="entry name" value="Ribosome_mat_SBDS_N_sf"/>
</dbReference>
<dbReference type="RefSeq" id="XP_013326610.1">
    <property type="nucleotide sequence ID" value="XM_013471156.1"/>
</dbReference>
<feature type="region of interest" description="Disordered" evidence="1">
    <location>
        <begin position="93"/>
        <end position="116"/>
    </location>
</feature>
<accession>A0A0F4YQT6</accession>
<dbReference type="Proteomes" id="UP000053958">
    <property type="component" value="Unassembled WGS sequence"/>
</dbReference>
<evidence type="ECO:0000313" key="4">
    <source>
        <dbReference type="Proteomes" id="UP000053958"/>
    </source>
</evidence>
<dbReference type="EMBL" id="LASV01000299">
    <property type="protein sequence ID" value="KKA19998.1"/>
    <property type="molecule type" value="Genomic_DNA"/>
</dbReference>
<dbReference type="Pfam" id="PF01172">
    <property type="entry name" value="SBDS_N"/>
    <property type="match status" value="1"/>
</dbReference>
<proteinExistence type="predicted"/>
<comment type="caution">
    <text evidence="3">The sequence shown here is derived from an EMBL/GenBank/DDBJ whole genome shotgun (WGS) entry which is preliminary data.</text>
</comment>
<reference evidence="3 4" key="1">
    <citation type="submission" date="2015-04" db="EMBL/GenBank/DDBJ databases">
        <authorList>
            <person name="Heijne W.H."/>
            <person name="Fedorova N.D."/>
            <person name="Nierman W.C."/>
            <person name="Vollebregt A.W."/>
            <person name="Zhao Z."/>
            <person name="Wu L."/>
            <person name="Kumar M."/>
            <person name="Stam H."/>
            <person name="van den Berg M.A."/>
            <person name="Pel H.J."/>
        </authorList>
    </citation>
    <scope>NUCLEOTIDE SEQUENCE [LARGE SCALE GENOMIC DNA]</scope>
    <source>
        <strain evidence="3 4">CBS 393.64</strain>
    </source>
</reference>
<dbReference type="PANTHER" id="PTHR10927">
    <property type="entry name" value="RIBOSOME MATURATION PROTEIN SBDS"/>
    <property type="match status" value="1"/>
</dbReference>
<evidence type="ECO:0000256" key="1">
    <source>
        <dbReference type="SAM" id="MobiDB-lite"/>
    </source>
</evidence>
<protein>
    <submittedName>
        <fullName evidence="3">RNA binding protein</fullName>
    </submittedName>
</protein>
<evidence type="ECO:0000259" key="2">
    <source>
        <dbReference type="Pfam" id="PF01172"/>
    </source>
</evidence>
<sequence>MPRGNDNFTKVYYKGKFDDFVIFVDDVPAVHRWRKDRSVPLQQILNGWKIFVTHRHGAQGVLDNASKAMLDNEFGTHREEDCIQQILERGEVQETTNWERQADKNPLNGPVSSGKG</sequence>